<evidence type="ECO:0000256" key="2">
    <source>
        <dbReference type="SAM" id="Phobius"/>
    </source>
</evidence>
<evidence type="ECO:0000256" key="1">
    <source>
        <dbReference type="SAM" id="MobiDB-lite"/>
    </source>
</evidence>
<name>A0ABY6U8M4_BIOOC</name>
<keyword evidence="2" id="KW-1133">Transmembrane helix</keyword>
<protein>
    <submittedName>
        <fullName evidence="3">Uncharacterized protein</fullName>
    </submittedName>
</protein>
<comment type="caution">
    <text evidence="3">The sequence shown here is derived from an EMBL/GenBank/DDBJ whole genome shotgun (WGS) entry which is preliminary data.</text>
</comment>
<proteinExistence type="predicted"/>
<organism evidence="3 4">
    <name type="scientific">Bionectria ochroleuca</name>
    <name type="common">Gliocladium roseum</name>
    <dbReference type="NCBI Taxonomy" id="29856"/>
    <lineage>
        <taxon>Eukaryota</taxon>
        <taxon>Fungi</taxon>
        <taxon>Dikarya</taxon>
        <taxon>Ascomycota</taxon>
        <taxon>Pezizomycotina</taxon>
        <taxon>Sordariomycetes</taxon>
        <taxon>Hypocreomycetidae</taxon>
        <taxon>Hypocreales</taxon>
        <taxon>Bionectriaceae</taxon>
        <taxon>Clonostachys</taxon>
    </lineage>
</organism>
<keyword evidence="4" id="KW-1185">Reference proteome</keyword>
<gene>
    <name evidence="3" type="ORF">CLO192961_LOCUS200204</name>
</gene>
<accession>A0ABY6U8M4</accession>
<feature type="transmembrane region" description="Helical" evidence="2">
    <location>
        <begin position="12"/>
        <end position="40"/>
    </location>
</feature>
<feature type="transmembrane region" description="Helical" evidence="2">
    <location>
        <begin position="46"/>
        <end position="64"/>
    </location>
</feature>
<dbReference type="Proteomes" id="UP000766486">
    <property type="component" value="Unassembled WGS sequence"/>
</dbReference>
<dbReference type="EMBL" id="CABFNS010000761">
    <property type="protein sequence ID" value="VUC26952.1"/>
    <property type="molecule type" value="Genomic_DNA"/>
</dbReference>
<reference evidence="3 4" key="1">
    <citation type="submission" date="2019-06" db="EMBL/GenBank/DDBJ databases">
        <authorList>
            <person name="Broberg M."/>
        </authorList>
    </citation>
    <scope>NUCLEOTIDE SEQUENCE [LARGE SCALE GENOMIC DNA]</scope>
</reference>
<keyword evidence="2" id="KW-0472">Membrane</keyword>
<feature type="region of interest" description="Disordered" evidence="1">
    <location>
        <begin position="89"/>
        <end position="120"/>
    </location>
</feature>
<evidence type="ECO:0000313" key="4">
    <source>
        <dbReference type="Proteomes" id="UP000766486"/>
    </source>
</evidence>
<feature type="compositionally biased region" description="Basic and acidic residues" evidence="1">
    <location>
        <begin position="102"/>
        <end position="120"/>
    </location>
</feature>
<keyword evidence="2" id="KW-0812">Transmembrane</keyword>
<evidence type="ECO:0000313" key="3">
    <source>
        <dbReference type="EMBL" id="VUC26952.1"/>
    </source>
</evidence>
<sequence length="120" mass="13345">MKKCICQNNKPGSIPVALWIALFLSLLILGICLIGGLTATLQDDDYGLSLAMLGLIVGCVVYIRRVAKEYLEYREMAARFVRQTCECGGVDENTSRPYPFKDPPDGRDKFVGSARRKIDL</sequence>